<keyword evidence="1" id="KW-0808">Transferase</keyword>
<name>A0AC61QLR4_9BACT</name>
<protein>
    <submittedName>
        <fullName evidence="1">Acyltransferase</fullName>
    </submittedName>
</protein>
<organism evidence="1 2">
    <name type="scientific">Palleniella muris</name>
    <dbReference type="NCBI Taxonomy" id="3038145"/>
    <lineage>
        <taxon>Bacteria</taxon>
        <taxon>Pseudomonadati</taxon>
        <taxon>Bacteroidota</taxon>
        <taxon>Bacteroidia</taxon>
        <taxon>Bacteroidales</taxon>
        <taxon>Prevotellaceae</taxon>
        <taxon>Palleniella</taxon>
    </lineage>
</organism>
<accession>A0AC61QLR4</accession>
<sequence>MIFMEKKRIEYLDAMRGFTMLLVVYSHIQYFSYHNVSLPWNQVFILFRMPLFFFASGFIFYNAERIWDKTESISFLKKKFMVQIAPTAIFLSIYAYMFDINLPICLCTPPKAGYWFTLSLFEYFFIYVVFISLFRKVSARNQELALMLCALTLYFFSGKYGRNMLQEIISEHTIGVLGIAQLRYFIFFAFGILVRQNWKYFQAMTCHGKAIGCVLALFFTDIIFIRPNIPATLPQAQWLLFIVDGLLGIVIVFTFFRKYESSFTKETLPGRSLQYIGRRTLDIYLLHFFFLPRNLEEIGRFFAESHNEVIELCISLSLSLIVIGTCLIISNVLRLSPTLAYILFGVKRKEQPST</sequence>
<evidence type="ECO:0000313" key="2">
    <source>
        <dbReference type="Proteomes" id="UP000308886"/>
    </source>
</evidence>
<keyword evidence="2" id="KW-1185">Reference proteome</keyword>
<dbReference type="Proteomes" id="UP000308886">
    <property type="component" value="Unassembled WGS sequence"/>
</dbReference>
<comment type="caution">
    <text evidence="1">The sequence shown here is derived from an EMBL/GenBank/DDBJ whole genome shotgun (WGS) entry which is preliminary data.</text>
</comment>
<reference evidence="1" key="1">
    <citation type="submission" date="2019-04" db="EMBL/GenBank/DDBJ databases">
        <title>Microbes associate with the intestines of laboratory mice.</title>
        <authorList>
            <person name="Navarre W."/>
            <person name="Wong E."/>
            <person name="Huang K."/>
            <person name="Tropini C."/>
            <person name="Ng K."/>
            <person name="Yu B."/>
        </authorList>
    </citation>
    <scope>NUCLEOTIDE SEQUENCE</scope>
    <source>
        <strain evidence="1">NM73_A23</strain>
    </source>
</reference>
<gene>
    <name evidence="1" type="ORF">E5358_14195</name>
</gene>
<keyword evidence="1" id="KW-0012">Acyltransferase</keyword>
<proteinExistence type="predicted"/>
<evidence type="ECO:0000313" key="1">
    <source>
        <dbReference type="EMBL" id="TGX79943.1"/>
    </source>
</evidence>
<dbReference type="EMBL" id="SRZC01000033">
    <property type="protein sequence ID" value="TGX79943.1"/>
    <property type="molecule type" value="Genomic_DNA"/>
</dbReference>